<evidence type="ECO:0000256" key="5">
    <source>
        <dbReference type="ARBA" id="ARBA00023004"/>
    </source>
</evidence>
<dbReference type="SUPFAM" id="SSF52833">
    <property type="entry name" value="Thioredoxin-like"/>
    <property type="match status" value="1"/>
</dbReference>
<dbReference type="OrthoDB" id="10254187at2759"/>
<dbReference type="Pfam" id="PF01257">
    <property type="entry name" value="2Fe-2S_thioredx"/>
    <property type="match status" value="1"/>
</dbReference>
<evidence type="ECO:0000256" key="3">
    <source>
        <dbReference type="ARBA" id="ARBA00022723"/>
    </source>
</evidence>
<dbReference type="FunFam" id="1.10.10.1590:FF:000001">
    <property type="entry name" value="NADH-quinone oxidoreductase subunit E"/>
    <property type="match status" value="1"/>
</dbReference>
<protein>
    <submittedName>
        <fullName evidence="10">NADH dehydrogenase ubiquinone flavoprotein 2, mitochondrial</fullName>
    </submittedName>
</protein>
<evidence type="ECO:0000256" key="7">
    <source>
        <dbReference type="ARBA" id="ARBA00023027"/>
    </source>
</evidence>
<dbReference type="InterPro" id="IPR002023">
    <property type="entry name" value="NuoE-like"/>
</dbReference>
<organism evidence="10 11">
    <name type="scientific">Porphyridium purpureum</name>
    <name type="common">Red alga</name>
    <name type="synonym">Porphyridium cruentum</name>
    <dbReference type="NCBI Taxonomy" id="35688"/>
    <lineage>
        <taxon>Eukaryota</taxon>
        <taxon>Rhodophyta</taxon>
        <taxon>Bangiophyceae</taxon>
        <taxon>Porphyridiales</taxon>
        <taxon>Porphyridiaceae</taxon>
        <taxon>Porphyridium</taxon>
    </lineage>
</organism>
<evidence type="ECO:0000256" key="2">
    <source>
        <dbReference type="ARBA" id="ARBA00022714"/>
    </source>
</evidence>
<name>A0A5J4YVM0_PORPP</name>
<keyword evidence="7" id="KW-0520">NAD</keyword>
<keyword evidence="3" id="KW-0479">Metal-binding</keyword>
<evidence type="ECO:0000313" key="11">
    <source>
        <dbReference type="Proteomes" id="UP000324585"/>
    </source>
</evidence>
<dbReference type="GO" id="GO:1902494">
    <property type="term" value="C:catalytic complex"/>
    <property type="evidence" value="ECO:0007669"/>
    <property type="project" value="UniProtKB-ARBA"/>
</dbReference>
<dbReference type="AlphaFoldDB" id="A0A5J4YVM0"/>
<dbReference type="Gene3D" id="1.10.10.1590">
    <property type="entry name" value="NADH-quinone oxidoreductase subunit E"/>
    <property type="match status" value="1"/>
</dbReference>
<dbReference type="NCBIfam" id="NF005725">
    <property type="entry name" value="PRK07539.1-5"/>
    <property type="match status" value="1"/>
</dbReference>
<keyword evidence="10" id="KW-0830">Ubiquinone</keyword>
<dbReference type="GO" id="GO:0008137">
    <property type="term" value="F:NADH dehydrogenase (ubiquinone) activity"/>
    <property type="evidence" value="ECO:0007669"/>
    <property type="project" value="UniProtKB-ARBA"/>
</dbReference>
<dbReference type="PANTHER" id="PTHR10371:SF3">
    <property type="entry name" value="NADH DEHYDROGENASE [UBIQUINONE] FLAVOPROTEIN 2, MITOCHONDRIAL"/>
    <property type="match status" value="1"/>
</dbReference>
<dbReference type="PANTHER" id="PTHR10371">
    <property type="entry name" value="NADH DEHYDROGENASE UBIQUINONE FLAVOPROTEIN 2, MITOCHONDRIAL"/>
    <property type="match status" value="1"/>
</dbReference>
<dbReference type="GO" id="GO:0051537">
    <property type="term" value="F:2 iron, 2 sulfur cluster binding"/>
    <property type="evidence" value="ECO:0007669"/>
    <property type="project" value="UniProtKB-KW"/>
</dbReference>
<dbReference type="GO" id="GO:0098796">
    <property type="term" value="C:membrane protein complex"/>
    <property type="evidence" value="ECO:0007669"/>
    <property type="project" value="UniProtKB-ARBA"/>
</dbReference>
<keyword evidence="4" id="KW-1278">Translocase</keyword>
<feature type="region of interest" description="Disordered" evidence="9">
    <location>
        <begin position="277"/>
        <end position="312"/>
    </location>
</feature>
<dbReference type="OMA" id="ERTMHYL"/>
<comment type="caution">
    <text evidence="10">The sequence shown here is derived from an EMBL/GenBank/DDBJ whole genome shotgun (WGS) entry which is preliminary data.</text>
</comment>
<dbReference type="GO" id="GO:0003954">
    <property type="term" value="F:NADH dehydrogenase activity"/>
    <property type="evidence" value="ECO:0007669"/>
    <property type="project" value="TreeGrafter"/>
</dbReference>
<keyword evidence="6" id="KW-0411">Iron-sulfur</keyword>
<evidence type="ECO:0000313" key="10">
    <source>
        <dbReference type="EMBL" id="KAA8495238.1"/>
    </source>
</evidence>
<evidence type="ECO:0000256" key="1">
    <source>
        <dbReference type="ARBA" id="ARBA00010643"/>
    </source>
</evidence>
<sequence>MQSALSAAARSAAMGAGAKAWSRVATSCAGMGLWRAVMTAAASVSPAMSAPASRGRGVSCLLARALDDKPASAMSALNGCAPTHLRRGLHASPAWRYAEAMNQHRDVPHNTEETPFDFTDENYTKIAELLKKYPSNYKSSAVIPALDLAQRQCGGWLPLAAMNKVANVLEMAPMRVYEVATFYTMYNREKIGKYNIQVCTTTPCMIRGGYEVLKACEEYLGIKVGGDTPDGLFHLMEVECLGACVNAPMVQINDDFYEDLTPESTVKVLKSFQEGKPLPYGPQNGRHTCVGPQGKTTLFEEPSGPSAPNLDA</sequence>
<keyword evidence="11" id="KW-1185">Reference proteome</keyword>
<dbReference type="CDD" id="cd03064">
    <property type="entry name" value="TRX_Fd_NuoE"/>
    <property type="match status" value="1"/>
</dbReference>
<dbReference type="GO" id="GO:0005743">
    <property type="term" value="C:mitochondrial inner membrane"/>
    <property type="evidence" value="ECO:0007669"/>
    <property type="project" value="UniProtKB-ARBA"/>
</dbReference>
<dbReference type="Gene3D" id="3.40.30.10">
    <property type="entry name" value="Glutaredoxin"/>
    <property type="match status" value="1"/>
</dbReference>
<evidence type="ECO:0000256" key="4">
    <source>
        <dbReference type="ARBA" id="ARBA00022967"/>
    </source>
</evidence>
<keyword evidence="2" id="KW-0001">2Fe-2S</keyword>
<proteinExistence type="inferred from homology"/>
<dbReference type="NCBIfam" id="TIGR01958">
    <property type="entry name" value="nuoE_fam"/>
    <property type="match status" value="1"/>
</dbReference>
<comment type="cofactor">
    <cofactor evidence="8">
        <name>[2Fe-2S] cluster</name>
        <dbReference type="ChEBI" id="CHEBI:190135"/>
    </cofactor>
</comment>
<accession>A0A5J4YVM0</accession>
<dbReference type="InterPro" id="IPR036249">
    <property type="entry name" value="Thioredoxin-like_sf"/>
</dbReference>
<evidence type="ECO:0000256" key="9">
    <source>
        <dbReference type="SAM" id="MobiDB-lite"/>
    </source>
</evidence>
<dbReference type="EMBL" id="VRMN01000003">
    <property type="protein sequence ID" value="KAA8495238.1"/>
    <property type="molecule type" value="Genomic_DNA"/>
</dbReference>
<dbReference type="InterPro" id="IPR042128">
    <property type="entry name" value="NuoE_dom"/>
</dbReference>
<dbReference type="FunFam" id="3.40.30.10:FF:000022">
    <property type="entry name" value="NADH dehydrogenase flavoprotein 2, mitochondrial"/>
    <property type="match status" value="1"/>
</dbReference>
<dbReference type="GO" id="GO:0006120">
    <property type="term" value="P:mitochondrial electron transport, NADH to ubiquinone"/>
    <property type="evidence" value="ECO:0007669"/>
    <property type="project" value="UniProtKB-ARBA"/>
</dbReference>
<reference evidence="11" key="1">
    <citation type="journal article" date="2019" name="Nat. Commun.">
        <title>Expansion of phycobilisome linker gene families in mesophilic red algae.</title>
        <authorList>
            <person name="Lee J."/>
            <person name="Kim D."/>
            <person name="Bhattacharya D."/>
            <person name="Yoon H.S."/>
        </authorList>
    </citation>
    <scope>NUCLEOTIDE SEQUENCE [LARGE SCALE GENOMIC DNA]</scope>
    <source>
        <strain evidence="11">CCMP 1328</strain>
    </source>
</reference>
<evidence type="ECO:0000256" key="8">
    <source>
        <dbReference type="ARBA" id="ARBA00034078"/>
    </source>
</evidence>
<dbReference type="InterPro" id="IPR041921">
    <property type="entry name" value="NuoE_N"/>
</dbReference>
<comment type="similarity">
    <text evidence="1">Belongs to the complex I 24 kDa subunit family.</text>
</comment>
<keyword evidence="5" id="KW-0408">Iron</keyword>
<dbReference type="GO" id="GO:0046872">
    <property type="term" value="F:metal ion binding"/>
    <property type="evidence" value="ECO:0007669"/>
    <property type="project" value="UniProtKB-KW"/>
</dbReference>
<evidence type="ECO:0000256" key="6">
    <source>
        <dbReference type="ARBA" id="ARBA00023014"/>
    </source>
</evidence>
<gene>
    <name evidence="10" type="ORF">FVE85_1393</name>
</gene>
<dbReference type="Proteomes" id="UP000324585">
    <property type="component" value="Unassembled WGS sequence"/>
</dbReference>